<dbReference type="InterPro" id="IPR023606">
    <property type="entry name" value="CoA-Trfase_III_dom_1_sf"/>
</dbReference>
<organism evidence="1 2">
    <name type="scientific">Corynebacterium heidelbergense</name>
    <dbReference type="NCBI Taxonomy" id="2055947"/>
    <lineage>
        <taxon>Bacteria</taxon>
        <taxon>Bacillati</taxon>
        <taxon>Actinomycetota</taxon>
        <taxon>Actinomycetes</taxon>
        <taxon>Mycobacteriales</taxon>
        <taxon>Corynebacteriaceae</taxon>
        <taxon>Corynebacterium</taxon>
    </lineage>
</organism>
<dbReference type="Gene3D" id="3.40.50.10540">
    <property type="entry name" value="Crotonobetainyl-coa:carnitine coa-transferase, domain 1"/>
    <property type="match status" value="1"/>
</dbReference>
<protein>
    <recommendedName>
        <fullName evidence="3">CoA transferase</fullName>
    </recommendedName>
</protein>
<reference evidence="1 2" key="1">
    <citation type="journal article" date="2018" name="Syst. Appl. Microbiol.">
        <title>Corynebacterium heidelbergense sp. nov., isolated from the preen glands of Egyptian geese (Alopochen aegyptiacus).</title>
        <authorList>
            <person name="Braun M.S."/>
            <person name="Wang E."/>
            <person name="Zimmermann S."/>
            <person name="Wink M."/>
        </authorList>
    </citation>
    <scope>NUCLEOTIDE SEQUENCE [LARGE SCALE GENOMIC DNA]</scope>
    <source>
        <strain evidence="1 2">DSM 104638</strain>
    </source>
</reference>
<dbReference type="EMBL" id="PHQP01000005">
    <property type="protein sequence ID" value="RAV34787.1"/>
    <property type="molecule type" value="Genomic_DNA"/>
</dbReference>
<dbReference type="InterPro" id="IPR050509">
    <property type="entry name" value="CoA-transferase_III"/>
</dbReference>
<dbReference type="GO" id="GO:0003824">
    <property type="term" value="F:catalytic activity"/>
    <property type="evidence" value="ECO:0007669"/>
    <property type="project" value="InterPro"/>
</dbReference>
<dbReference type="AlphaFoldDB" id="A0A364VDR8"/>
<dbReference type="RefSeq" id="WP_112768700.1">
    <property type="nucleotide sequence ID" value="NZ_CP063191.1"/>
</dbReference>
<dbReference type="InterPro" id="IPR003673">
    <property type="entry name" value="CoA-Trfase_fam_III"/>
</dbReference>
<sequence>MRGHEGSPLDGLRVLDLTRVIAGPTATRILGALGADVLRIDPPSVPEDPDTFVDMGFDKRSLTFDFRDSKCLAVFDRLAAEADVVVTGYRPGALEGLGVGEILDSYPHLIRISVSAWGVEGPWGTWNGFDSIVQAACGVAHLYRDSESGSPGALPVQALDYATGYYMAAEVLSALAKQQRNGSATISELALSRTADALFERPVSPGPKQALQSCDMITRNSPYGQLKFVLPPFDLPSKPLVYKRVPPAYGSALPQWR</sequence>
<dbReference type="PANTHER" id="PTHR48228:SF4">
    <property type="entry name" value="BLR3030 PROTEIN"/>
    <property type="match status" value="1"/>
</dbReference>
<dbReference type="Proteomes" id="UP000251047">
    <property type="component" value="Unassembled WGS sequence"/>
</dbReference>
<accession>A0A364VDR8</accession>
<dbReference type="PANTHER" id="PTHR48228">
    <property type="entry name" value="SUCCINYL-COA--D-CITRAMALATE COA-TRANSFERASE"/>
    <property type="match status" value="1"/>
</dbReference>
<dbReference type="Pfam" id="PF02515">
    <property type="entry name" value="CoA_transf_3"/>
    <property type="match status" value="1"/>
</dbReference>
<comment type="caution">
    <text evidence="1">The sequence shown here is derived from an EMBL/GenBank/DDBJ whole genome shotgun (WGS) entry which is preliminary data.</text>
</comment>
<evidence type="ECO:0008006" key="3">
    <source>
        <dbReference type="Google" id="ProtNLM"/>
    </source>
</evidence>
<name>A0A364VDR8_9CORY</name>
<dbReference type="OrthoDB" id="9797653at2"/>
<evidence type="ECO:0000313" key="2">
    <source>
        <dbReference type="Proteomes" id="UP000251047"/>
    </source>
</evidence>
<gene>
    <name evidence="1" type="ORF">CWC39_01200</name>
</gene>
<dbReference type="SUPFAM" id="SSF89796">
    <property type="entry name" value="CoA-transferase family III (CaiB/BaiF)"/>
    <property type="match status" value="1"/>
</dbReference>
<evidence type="ECO:0000313" key="1">
    <source>
        <dbReference type="EMBL" id="RAV34787.1"/>
    </source>
</evidence>
<proteinExistence type="predicted"/>